<evidence type="ECO:0000313" key="4">
    <source>
        <dbReference type="Proteomes" id="UP000229631"/>
    </source>
</evidence>
<keyword evidence="1" id="KW-1133">Transmembrane helix</keyword>
<dbReference type="EMBL" id="PEVC01000048">
    <property type="protein sequence ID" value="PIV00581.1"/>
    <property type="molecule type" value="Genomic_DNA"/>
</dbReference>
<evidence type="ECO:0000313" key="3">
    <source>
        <dbReference type="EMBL" id="PIV00581.1"/>
    </source>
</evidence>
<keyword evidence="1" id="KW-0812">Transmembrane</keyword>
<feature type="domain" description="Glycosyltransferase 2-like" evidence="2">
    <location>
        <begin position="199"/>
        <end position="428"/>
    </location>
</feature>
<name>A0A2M7BBV7_9BACT</name>
<dbReference type="SUPFAM" id="SSF53448">
    <property type="entry name" value="Nucleotide-diphospho-sugar transferases"/>
    <property type="match status" value="1"/>
</dbReference>
<dbReference type="Gene3D" id="3.90.550.10">
    <property type="entry name" value="Spore Coat Polysaccharide Biosynthesis Protein SpsA, Chain A"/>
    <property type="match status" value="1"/>
</dbReference>
<feature type="transmembrane region" description="Helical" evidence="1">
    <location>
        <begin position="380"/>
        <end position="398"/>
    </location>
</feature>
<evidence type="ECO:0000256" key="1">
    <source>
        <dbReference type="SAM" id="Phobius"/>
    </source>
</evidence>
<dbReference type="PANTHER" id="PTHR36851">
    <property type="entry name" value="UNNAMED PRODUCT"/>
    <property type="match status" value="1"/>
</dbReference>
<dbReference type="InterPro" id="IPR001173">
    <property type="entry name" value="Glyco_trans_2-like"/>
</dbReference>
<evidence type="ECO:0000259" key="2">
    <source>
        <dbReference type="Pfam" id="PF13632"/>
    </source>
</evidence>
<protein>
    <recommendedName>
        <fullName evidence="2">Glycosyltransferase 2-like domain-containing protein</fullName>
    </recommendedName>
</protein>
<dbReference type="InterPro" id="IPR029044">
    <property type="entry name" value="Nucleotide-diphossugar_trans"/>
</dbReference>
<dbReference type="Pfam" id="PF13632">
    <property type="entry name" value="Glyco_trans_2_3"/>
    <property type="match status" value="1"/>
</dbReference>
<feature type="transmembrane region" description="Helical" evidence="1">
    <location>
        <begin position="448"/>
        <end position="470"/>
    </location>
</feature>
<dbReference type="Proteomes" id="UP000229631">
    <property type="component" value="Unassembled WGS sequence"/>
</dbReference>
<organism evidence="3 4">
    <name type="scientific">Candidatus Shapirobacteria bacterium CG03_land_8_20_14_0_80_39_12</name>
    <dbReference type="NCBI Taxonomy" id="1974879"/>
    <lineage>
        <taxon>Bacteria</taxon>
        <taxon>Candidatus Shapironibacteriota</taxon>
    </lineage>
</organism>
<sequence length="493" mass="57868">MPTTNKKAHFIQRLLEILPGFVSWNLILFPIWGAFAAPIAVAYFVLLFNIFWFYKSITFAVFALIAHFRIEASKKMDWLGELKFFPDWQKAHHLIIVCTYKEPVYIVERTLQSITEQTIPKEQISVILGFEKREIGWQKKAEELKKKFKMKFAHFLVSEHTLVPGETAGKHSNARAAILFAKKELLDRQKIDPNYCTVTSCDADHVFHPNHFANLAYNFLDNPHRYERFWQPAVVFYNNFWRLPALSRVANTFGTIWNMAVLARTDRLISQQNYSLSYRLLEKVNFWDPDVIPEDWHMFFKAFFLTQGKVEVEPIYLPISADAAESTGFWKTLKNQYEQFKRWAWGVSDDPYVIKKYFLSKDIPFWNKTIRTIRLIEDHFLWPVNWFIITIGINIPTLLNKNFARTSLGFNLPKTSSLILTLCLISLAVILYVDFHQRPPRPKDVPKIRAWLIPLEFLLMPVVGFIFTALPGLDAHTRLMLGKYLEYRVTEKV</sequence>
<keyword evidence="1" id="KW-0472">Membrane</keyword>
<feature type="transmembrane region" description="Helical" evidence="1">
    <location>
        <begin position="418"/>
        <end position="436"/>
    </location>
</feature>
<feature type="transmembrane region" description="Helical" evidence="1">
    <location>
        <begin position="52"/>
        <end position="70"/>
    </location>
</feature>
<gene>
    <name evidence="3" type="ORF">COS54_02675</name>
</gene>
<dbReference type="AlphaFoldDB" id="A0A2M7BBV7"/>
<reference evidence="4" key="1">
    <citation type="submission" date="2017-09" db="EMBL/GenBank/DDBJ databases">
        <title>Depth-based differentiation of microbial function through sediment-hosted aquifers and enrichment of novel symbionts in the deep terrestrial subsurface.</title>
        <authorList>
            <person name="Probst A.J."/>
            <person name="Ladd B."/>
            <person name="Jarett J.K."/>
            <person name="Geller-Mcgrath D.E."/>
            <person name="Sieber C.M.K."/>
            <person name="Emerson J.B."/>
            <person name="Anantharaman K."/>
            <person name="Thomas B.C."/>
            <person name="Malmstrom R."/>
            <person name="Stieglmeier M."/>
            <person name="Klingl A."/>
            <person name="Woyke T."/>
            <person name="Ryan C.M."/>
            <person name="Banfield J.F."/>
        </authorList>
    </citation>
    <scope>NUCLEOTIDE SEQUENCE [LARGE SCALE GENOMIC DNA]</scope>
</reference>
<accession>A0A2M7BBV7</accession>
<comment type="caution">
    <text evidence="3">The sequence shown here is derived from an EMBL/GenBank/DDBJ whole genome shotgun (WGS) entry which is preliminary data.</text>
</comment>
<proteinExistence type="predicted"/>
<dbReference type="PANTHER" id="PTHR36851:SF1">
    <property type="entry name" value="GLYCO_TRANS_2-LIKE DOMAIN-CONTAINING PROTEIN"/>
    <property type="match status" value="1"/>
</dbReference>
<feature type="transmembrane region" description="Helical" evidence="1">
    <location>
        <begin position="21"/>
        <end position="46"/>
    </location>
</feature>
<dbReference type="CDD" id="cd00761">
    <property type="entry name" value="Glyco_tranf_GTA_type"/>
    <property type="match status" value="1"/>
</dbReference>